<accession>A0A8B8FT72</accession>
<feature type="transmembrane region" description="Helical" evidence="8">
    <location>
        <begin position="444"/>
        <end position="470"/>
    </location>
</feature>
<feature type="domain" description="SSD" evidence="9">
    <location>
        <begin position="414"/>
        <end position="584"/>
    </location>
</feature>
<dbReference type="CTD" id="35851"/>
<feature type="transmembrane region" description="Helical" evidence="8">
    <location>
        <begin position="961"/>
        <end position="984"/>
    </location>
</feature>
<dbReference type="GO" id="GO:0008158">
    <property type="term" value="F:hedgehog receptor activity"/>
    <property type="evidence" value="ECO:0007669"/>
    <property type="project" value="TreeGrafter"/>
</dbReference>
<dbReference type="GO" id="GO:0005886">
    <property type="term" value="C:plasma membrane"/>
    <property type="evidence" value="ECO:0007669"/>
    <property type="project" value="TreeGrafter"/>
</dbReference>
<dbReference type="SUPFAM" id="SSF82866">
    <property type="entry name" value="Multidrug efflux transporter AcrB transmembrane domain"/>
    <property type="match status" value="2"/>
</dbReference>
<evidence type="ECO:0000259" key="9">
    <source>
        <dbReference type="PROSITE" id="PS50156"/>
    </source>
</evidence>
<evidence type="ECO:0000256" key="8">
    <source>
        <dbReference type="SAM" id="Phobius"/>
    </source>
</evidence>
<reference evidence="11" key="1">
    <citation type="submission" date="2025-08" db="UniProtKB">
        <authorList>
            <consortium name="RefSeq"/>
        </authorList>
    </citation>
    <scope>IDENTIFICATION</scope>
    <source>
        <tissue evidence="11">Whole body</tissue>
    </source>
</reference>
<keyword evidence="10" id="KW-1185">Reference proteome</keyword>
<evidence type="ECO:0000256" key="4">
    <source>
        <dbReference type="ARBA" id="ARBA00022989"/>
    </source>
</evidence>
<evidence type="ECO:0000256" key="3">
    <source>
        <dbReference type="ARBA" id="ARBA00022692"/>
    </source>
</evidence>
<dbReference type="PANTHER" id="PTHR46022">
    <property type="entry name" value="PROTEIN PATCHED"/>
    <property type="match status" value="1"/>
</dbReference>
<feature type="transmembrane region" description="Helical" evidence="8">
    <location>
        <begin position="1017"/>
        <end position="1042"/>
    </location>
</feature>
<gene>
    <name evidence="11" type="primary">LOC112685782</name>
</gene>
<comment type="similarity">
    <text evidence="2">Belongs to the patched family.</text>
</comment>
<name>A0A8B8FT72_9HEMI</name>
<feature type="compositionally biased region" description="Basic residues" evidence="7">
    <location>
        <begin position="1157"/>
        <end position="1178"/>
    </location>
</feature>
<comment type="subcellular location">
    <subcellularLocation>
        <location evidence="1">Membrane</location>
        <topology evidence="1">Multi-pass membrane protein</topology>
    </subcellularLocation>
</comment>
<proteinExistence type="inferred from homology"/>
<dbReference type="PROSITE" id="PS50156">
    <property type="entry name" value="SSD"/>
    <property type="match status" value="1"/>
</dbReference>
<feature type="transmembrane region" description="Helical" evidence="8">
    <location>
        <begin position="476"/>
        <end position="497"/>
    </location>
</feature>
<sequence>MVDHDHVVLDLFVRPTFQDAQVARRQIEKGKAAGRLCAVRFRAWLQDCLERLGRSIHRKTHVYFLPLLLGLGVLLAGFKAFDGNSQFNQLWVESGGRLEMELQYSYKALGETESAIHVLVTQTAKKGTSPEMPQQRLLHRKALLSHLQLLKNAAHVTVNLFDVTWGLKDICLSPSPPEFEVQYVDTIFENMMPCEIITPLDCFWEGSKLLGPETPVVVPGFGTGLKWTNLNPQSLMKSIRAMGDNSFPFDMLETYMKRAGINSGYQDKLCLDPEDPDCPETAPNKKSKRIPDIGAELANGCRGFASKYMHWPKELLLGGITQNKTGYIQNAEAIQSVLQLMGEKELYEFWSQSYKVLHFSWDQEKAALVLKTWQKKFNEEVKKMLKQPNMQPYDFYTFSTMLLNDLLSQYDFMNPKLIYIGCIIMVLYVCIVQINIFDAVRSQLVIGLFSLLLILLSIASGIAFCCLIGIQIHSATIAVVISISSAVGVNNMFLLMFSYKRLSNRGFIHTAQKYNVHIGKKLVGLVLKNTGTNILMTSFIIISIFLTAAIVPIPALRAFCLQVAILVLFVLVTTLFGVTSLISFDIRRRRSARIDIFCCFPSEDLKWPFFNNNNSSRTASTIGDQMLQFTSKSDMPSHTSSNLLLKEFKDSSSDCEDGLPMVTKTHCCNWTPKDIAQKYVQHLTTGSCRTQVILAFIVIMGISIWGITKIQAGLTLPEMVPSGTNEQKFLGTYGQMFGFYNMYAVTQDDFEYPTNQKLLYEYHDAFMRVPNILKNDNGGLPQMWLTLFKEWLLGLQKSFDKDWAKKCITQEGWESCASENGILGYKLLVQTGNSDNPIDKSLVLNARLVNENGIINEETFYNLLTAWVSNDILAYGASQANIRPEPRHWTHVANDYDLQIVKSSPIIYAQMPFYASNLYETSIITKFISTVRGICKHFDERGLPNYPSGIPFVYWEQYQELRQYLCVAMTFTFLFLFLICILFLCNVRAALITLFMSAVLVIQILGFMGFADIKFSAISVVLLIGTMGTGITFTVHLSLSFVTCIGDRQRRTHLSVDHMSKIVLQSGATLVVAVIMLIFQNNYVSKSYFLMLIASTVFGLFNGLVCLPVFLSMFGPPPEIIPLKYTDRISTPSPEPIKKHARYTSIRQSVPPPPSNRSHHQQNHHKNHHQKQGKKFTRRSLSTIAEESGSYHSTSLNNVETTKSQQSSRAPSPSSQSDYSTDSGSDIETPQRTQSVPTVSTQASPAPTRCVVTAKFELELDGNVMSAAAQPCVHKSSSKHHHNNRQPKRHKRHHNTRY</sequence>
<feature type="transmembrane region" description="Helical" evidence="8">
    <location>
        <begin position="1089"/>
        <end position="1114"/>
    </location>
</feature>
<feature type="region of interest" description="Disordered" evidence="7">
    <location>
        <begin position="1271"/>
        <end position="1298"/>
    </location>
</feature>
<feature type="transmembrane region" description="Helical" evidence="8">
    <location>
        <begin position="534"/>
        <end position="555"/>
    </location>
</feature>
<dbReference type="GeneID" id="112685782"/>
<feature type="region of interest" description="Disordered" evidence="7">
    <location>
        <begin position="1125"/>
        <end position="1246"/>
    </location>
</feature>
<dbReference type="PANTHER" id="PTHR46022:SF1">
    <property type="entry name" value="PROTEIN PATCHED"/>
    <property type="match status" value="1"/>
</dbReference>
<feature type="transmembrane region" description="Helical" evidence="8">
    <location>
        <begin position="62"/>
        <end position="81"/>
    </location>
</feature>
<dbReference type="GO" id="GO:0005119">
    <property type="term" value="F:smoothened binding"/>
    <property type="evidence" value="ECO:0007669"/>
    <property type="project" value="TreeGrafter"/>
</dbReference>
<keyword evidence="5 8" id="KW-0472">Membrane</keyword>
<keyword evidence="6" id="KW-0325">Glycoprotein</keyword>
<dbReference type="GO" id="GO:0045879">
    <property type="term" value="P:negative regulation of smoothened signaling pathway"/>
    <property type="evidence" value="ECO:0007669"/>
    <property type="project" value="TreeGrafter"/>
</dbReference>
<dbReference type="InterPro" id="IPR053958">
    <property type="entry name" value="HMGCR/SNAP/NPC1-like_SSD"/>
</dbReference>
<evidence type="ECO:0000256" key="5">
    <source>
        <dbReference type="ARBA" id="ARBA00023136"/>
    </source>
</evidence>
<evidence type="ECO:0000256" key="6">
    <source>
        <dbReference type="ARBA" id="ARBA00023180"/>
    </source>
</evidence>
<dbReference type="OrthoDB" id="5873834at2759"/>
<organism evidence="10 11">
    <name type="scientific">Sipha flava</name>
    <name type="common">yellow sugarcane aphid</name>
    <dbReference type="NCBI Taxonomy" id="143950"/>
    <lineage>
        <taxon>Eukaryota</taxon>
        <taxon>Metazoa</taxon>
        <taxon>Ecdysozoa</taxon>
        <taxon>Arthropoda</taxon>
        <taxon>Hexapoda</taxon>
        <taxon>Insecta</taxon>
        <taxon>Pterygota</taxon>
        <taxon>Neoptera</taxon>
        <taxon>Paraneoptera</taxon>
        <taxon>Hemiptera</taxon>
        <taxon>Sternorrhyncha</taxon>
        <taxon>Aphidomorpha</taxon>
        <taxon>Aphidoidea</taxon>
        <taxon>Aphididae</taxon>
        <taxon>Sipha</taxon>
    </lineage>
</organism>
<dbReference type="GO" id="GO:0097108">
    <property type="term" value="F:hedgehog family protein binding"/>
    <property type="evidence" value="ECO:0007669"/>
    <property type="project" value="TreeGrafter"/>
</dbReference>
<feature type="transmembrane region" description="Helical" evidence="8">
    <location>
        <begin position="991"/>
        <end position="1011"/>
    </location>
</feature>
<dbReference type="Gene3D" id="1.20.1640.10">
    <property type="entry name" value="Multidrug efflux transporter AcrB transmembrane domain"/>
    <property type="match status" value="2"/>
</dbReference>
<dbReference type="Pfam" id="PF12349">
    <property type="entry name" value="Sterol-sensing"/>
    <property type="match status" value="1"/>
</dbReference>
<feature type="transmembrane region" description="Helical" evidence="8">
    <location>
        <begin position="417"/>
        <end position="437"/>
    </location>
</feature>
<dbReference type="InterPro" id="IPR000731">
    <property type="entry name" value="SSD"/>
</dbReference>
<feature type="transmembrane region" description="Helical" evidence="8">
    <location>
        <begin position="561"/>
        <end position="584"/>
    </location>
</feature>
<dbReference type="Proteomes" id="UP000694846">
    <property type="component" value="Unplaced"/>
</dbReference>
<keyword evidence="3 8" id="KW-0812">Transmembrane</keyword>
<feature type="compositionally biased region" description="Low complexity" evidence="7">
    <location>
        <begin position="1204"/>
        <end position="1226"/>
    </location>
</feature>
<feature type="compositionally biased region" description="Polar residues" evidence="7">
    <location>
        <begin position="1228"/>
        <end position="1245"/>
    </location>
</feature>
<evidence type="ECO:0000256" key="1">
    <source>
        <dbReference type="ARBA" id="ARBA00004141"/>
    </source>
</evidence>
<keyword evidence="4 8" id="KW-1133">Transmembrane helix</keyword>
<feature type="compositionally biased region" description="Polar residues" evidence="7">
    <location>
        <begin position="1179"/>
        <end position="1203"/>
    </location>
</feature>
<evidence type="ECO:0000256" key="2">
    <source>
        <dbReference type="ARBA" id="ARBA00005585"/>
    </source>
</evidence>
<feature type="transmembrane region" description="Helical" evidence="8">
    <location>
        <begin position="692"/>
        <end position="708"/>
    </location>
</feature>
<dbReference type="RefSeq" id="XP_025413550.1">
    <property type="nucleotide sequence ID" value="XM_025557765.1"/>
</dbReference>
<feature type="compositionally biased region" description="Basic residues" evidence="7">
    <location>
        <begin position="1276"/>
        <end position="1298"/>
    </location>
</feature>
<evidence type="ECO:0000313" key="11">
    <source>
        <dbReference type="RefSeq" id="XP_025413550.1"/>
    </source>
</evidence>
<protein>
    <submittedName>
        <fullName evidence="11">Protein patched isoform X1</fullName>
    </submittedName>
</protein>
<feature type="transmembrane region" description="Helical" evidence="8">
    <location>
        <begin position="1062"/>
        <end position="1083"/>
    </location>
</feature>
<evidence type="ECO:0000256" key="7">
    <source>
        <dbReference type="SAM" id="MobiDB-lite"/>
    </source>
</evidence>
<evidence type="ECO:0000313" key="10">
    <source>
        <dbReference type="Proteomes" id="UP000694846"/>
    </source>
</evidence>